<dbReference type="GO" id="GO:0005384">
    <property type="term" value="F:manganese ion transmembrane transporter activity"/>
    <property type="evidence" value="ECO:0007669"/>
    <property type="project" value="TreeGrafter"/>
</dbReference>
<dbReference type="GO" id="GO:0005886">
    <property type="term" value="C:plasma membrane"/>
    <property type="evidence" value="ECO:0007669"/>
    <property type="project" value="TreeGrafter"/>
</dbReference>
<dbReference type="PANTHER" id="PTHR11706:SF33">
    <property type="entry name" value="NATURAL RESISTANCE-ASSOCIATED MACROPHAGE PROTEIN 2"/>
    <property type="match status" value="1"/>
</dbReference>
<dbReference type="PANTHER" id="PTHR11706">
    <property type="entry name" value="SOLUTE CARRIER PROTEIN FAMILY 11 MEMBER"/>
    <property type="match status" value="1"/>
</dbReference>
<dbReference type="GO" id="GO:0010008">
    <property type="term" value="C:endosome membrane"/>
    <property type="evidence" value="ECO:0007669"/>
    <property type="project" value="TreeGrafter"/>
</dbReference>
<feature type="transmembrane region" description="Helical" evidence="8">
    <location>
        <begin position="488"/>
        <end position="509"/>
    </location>
</feature>
<keyword evidence="4 8" id="KW-0812">Transmembrane</keyword>
<evidence type="ECO:0000313" key="9">
    <source>
        <dbReference type="Proteomes" id="UP000887575"/>
    </source>
</evidence>
<feature type="transmembrane region" description="Helical" evidence="8">
    <location>
        <begin position="454"/>
        <end position="476"/>
    </location>
</feature>
<feature type="compositionally biased region" description="Basic and acidic residues" evidence="7">
    <location>
        <begin position="35"/>
        <end position="52"/>
    </location>
</feature>
<evidence type="ECO:0000256" key="1">
    <source>
        <dbReference type="ARBA" id="ARBA00004141"/>
    </source>
</evidence>
<dbReference type="AlphaFoldDB" id="A0AAF3J1R4"/>
<feature type="compositionally biased region" description="Low complexity" evidence="7">
    <location>
        <begin position="25"/>
        <end position="34"/>
    </location>
</feature>
<evidence type="ECO:0000256" key="3">
    <source>
        <dbReference type="ARBA" id="ARBA00022448"/>
    </source>
</evidence>
<comment type="similarity">
    <text evidence="2">Belongs to the NRAMP family.</text>
</comment>
<keyword evidence="3" id="KW-0813">Transport</keyword>
<feature type="transmembrane region" description="Helical" evidence="8">
    <location>
        <begin position="264"/>
        <end position="284"/>
    </location>
</feature>
<dbReference type="WBParaSite" id="MBELARI_LOCUS10742">
    <property type="protein sequence ID" value="MBELARI_LOCUS10742"/>
    <property type="gene ID" value="MBELARI_LOCUS10742"/>
</dbReference>
<feature type="transmembrane region" description="Helical" evidence="8">
    <location>
        <begin position="373"/>
        <end position="394"/>
    </location>
</feature>
<dbReference type="NCBIfam" id="NF037982">
    <property type="entry name" value="Nramp_1"/>
    <property type="match status" value="1"/>
</dbReference>
<reference evidence="10" key="1">
    <citation type="submission" date="2024-02" db="UniProtKB">
        <authorList>
            <consortium name="WormBaseParasite"/>
        </authorList>
    </citation>
    <scope>IDENTIFICATION</scope>
</reference>
<evidence type="ECO:0000256" key="6">
    <source>
        <dbReference type="ARBA" id="ARBA00023136"/>
    </source>
</evidence>
<dbReference type="PRINTS" id="PR00447">
    <property type="entry name" value="NATRESASSCMP"/>
</dbReference>
<dbReference type="NCBIfam" id="TIGR01197">
    <property type="entry name" value="nramp"/>
    <property type="match status" value="1"/>
</dbReference>
<organism evidence="9 10">
    <name type="scientific">Mesorhabditis belari</name>
    <dbReference type="NCBI Taxonomy" id="2138241"/>
    <lineage>
        <taxon>Eukaryota</taxon>
        <taxon>Metazoa</taxon>
        <taxon>Ecdysozoa</taxon>
        <taxon>Nematoda</taxon>
        <taxon>Chromadorea</taxon>
        <taxon>Rhabditida</taxon>
        <taxon>Rhabditina</taxon>
        <taxon>Rhabditomorpha</taxon>
        <taxon>Rhabditoidea</taxon>
        <taxon>Rhabditidae</taxon>
        <taxon>Mesorhabditinae</taxon>
        <taxon>Mesorhabditis</taxon>
    </lineage>
</organism>
<keyword evidence="5 8" id="KW-1133">Transmembrane helix</keyword>
<dbReference type="InterPro" id="IPR001046">
    <property type="entry name" value="NRAMP_fam"/>
</dbReference>
<feature type="transmembrane region" description="Helical" evidence="8">
    <location>
        <begin position="425"/>
        <end position="442"/>
    </location>
</feature>
<dbReference type="GO" id="GO:0005381">
    <property type="term" value="F:iron ion transmembrane transporter activity"/>
    <property type="evidence" value="ECO:0007669"/>
    <property type="project" value="TreeGrafter"/>
</dbReference>
<sequence>MLHSVDDDEEAILVSNEVLPHSDSPDPGSSSMGRSDVRPQEISAIEKKKESEGQYDDDFTEDVLVQIPDDEDQSFFSFRKLWLFTGPGFLMSIAYLDPGNIESDLQSGATAQYKLLWVLLSAHIMGMLLQRMSARLGVVSGKHMAEVAHSFYPKVPRLILWTMVELAIIGSDMQEVIGTAIAFYLLSSGAIPLWVGVIITILDTITFLFVDRYGFRKLEFIFGVLITTMAVSFGFEYFVVKPDTVEVVKGMFIPWCEGCGREQFLQGVSVVGAVIMPHNLYLHSALVKSRKVDRSKESKVKEANFYYFIESALALFVSFFINTFVVAVFAHGLFNKTNAEVRATCLSGHGMYDNRTFPDNNETVSADIYKGGIFLGCEFGIGALYVWAIGILAAGQSSTMTGTYSGQFVMEGFIRVRWAKWKRVFVTRSIAIAPTLAIAVWARDIDNLTGMNDLLNCVQMIQLPFALIPIITFTSSEKIMHNFKSSRGFQIFACTASALVISINIYFIYDYITSTLGKEWYVLMPLFGATLLYFSFICYLAVYCFMAIGLISEDWKISGFSFKRDYETEAPWLANNVRPIRAHTVTDIF</sequence>
<dbReference type="Pfam" id="PF01566">
    <property type="entry name" value="Nramp"/>
    <property type="match status" value="1"/>
</dbReference>
<keyword evidence="9" id="KW-1185">Reference proteome</keyword>
<feature type="transmembrane region" description="Helical" evidence="8">
    <location>
        <begin position="521"/>
        <end position="551"/>
    </location>
</feature>
<evidence type="ECO:0000256" key="7">
    <source>
        <dbReference type="SAM" id="MobiDB-lite"/>
    </source>
</evidence>
<feature type="compositionally biased region" description="Acidic residues" evidence="7">
    <location>
        <begin position="1"/>
        <end position="11"/>
    </location>
</feature>
<comment type="subcellular location">
    <subcellularLocation>
        <location evidence="1">Membrane</location>
        <topology evidence="1">Multi-pass membrane protein</topology>
    </subcellularLocation>
</comment>
<feature type="transmembrane region" description="Helical" evidence="8">
    <location>
        <begin position="222"/>
        <end position="240"/>
    </location>
</feature>
<evidence type="ECO:0000256" key="4">
    <source>
        <dbReference type="ARBA" id="ARBA00022692"/>
    </source>
</evidence>
<evidence type="ECO:0000256" key="8">
    <source>
        <dbReference type="SAM" id="Phobius"/>
    </source>
</evidence>
<dbReference type="HAMAP" id="MF_00221">
    <property type="entry name" value="NRAMP"/>
    <property type="match status" value="1"/>
</dbReference>
<name>A0AAF3J1R4_9BILA</name>
<evidence type="ECO:0000313" key="10">
    <source>
        <dbReference type="WBParaSite" id="MBELARI_LOCUS10742"/>
    </source>
</evidence>
<evidence type="ECO:0000256" key="2">
    <source>
        <dbReference type="ARBA" id="ARBA00006670"/>
    </source>
</evidence>
<feature type="region of interest" description="Disordered" evidence="7">
    <location>
        <begin position="1"/>
        <end position="54"/>
    </location>
</feature>
<proteinExistence type="inferred from homology"/>
<keyword evidence="6 8" id="KW-0472">Membrane</keyword>
<dbReference type="GO" id="GO:0015086">
    <property type="term" value="F:cadmium ion transmembrane transporter activity"/>
    <property type="evidence" value="ECO:0007669"/>
    <property type="project" value="TreeGrafter"/>
</dbReference>
<evidence type="ECO:0000256" key="5">
    <source>
        <dbReference type="ARBA" id="ARBA00022989"/>
    </source>
</evidence>
<dbReference type="Proteomes" id="UP000887575">
    <property type="component" value="Unassembled WGS sequence"/>
</dbReference>
<accession>A0AAF3J1R4</accession>
<protein>
    <submittedName>
        <fullName evidence="10">Uncharacterized protein</fullName>
    </submittedName>
</protein>
<feature type="transmembrane region" description="Helical" evidence="8">
    <location>
        <begin position="305"/>
        <end position="330"/>
    </location>
</feature>